<evidence type="ECO:0000256" key="5">
    <source>
        <dbReference type="ARBA" id="ARBA00023136"/>
    </source>
</evidence>
<dbReference type="InterPro" id="IPR038213">
    <property type="entry name" value="IFI6/IFI27-like_sf"/>
</dbReference>
<evidence type="ECO:0000256" key="2">
    <source>
        <dbReference type="ARBA" id="ARBA00007262"/>
    </source>
</evidence>
<dbReference type="OrthoDB" id="10571393at2759"/>
<keyword evidence="7" id="KW-0732">Signal</keyword>
<dbReference type="Gene3D" id="6.10.110.10">
    <property type="match status" value="1"/>
</dbReference>
<keyword evidence="3" id="KW-0812">Transmembrane</keyword>
<dbReference type="Proteomes" id="UP000789831">
    <property type="component" value="Unassembled WGS sequence"/>
</dbReference>
<evidence type="ECO:0000313" key="8">
    <source>
        <dbReference type="EMBL" id="CAG8519644.1"/>
    </source>
</evidence>
<feature type="non-terminal residue" evidence="8">
    <location>
        <position position="1"/>
    </location>
</feature>
<reference evidence="8" key="1">
    <citation type="submission" date="2021-06" db="EMBL/GenBank/DDBJ databases">
        <authorList>
            <person name="Kallberg Y."/>
            <person name="Tangrot J."/>
            <person name="Rosling A."/>
        </authorList>
    </citation>
    <scope>NUCLEOTIDE SEQUENCE</scope>
    <source>
        <strain evidence="8">MT106</strain>
    </source>
</reference>
<keyword evidence="4" id="KW-1133">Transmembrane helix</keyword>
<keyword evidence="5" id="KW-0472">Membrane</keyword>
<name>A0A9N9F9A6_9GLOM</name>
<evidence type="ECO:0000256" key="6">
    <source>
        <dbReference type="SAM" id="MobiDB-lite"/>
    </source>
</evidence>
<evidence type="ECO:0000256" key="1">
    <source>
        <dbReference type="ARBA" id="ARBA00004141"/>
    </source>
</evidence>
<evidence type="ECO:0000256" key="4">
    <source>
        <dbReference type="ARBA" id="ARBA00022989"/>
    </source>
</evidence>
<organism evidence="8 9">
    <name type="scientific">Ambispora gerdemannii</name>
    <dbReference type="NCBI Taxonomy" id="144530"/>
    <lineage>
        <taxon>Eukaryota</taxon>
        <taxon>Fungi</taxon>
        <taxon>Fungi incertae sedis</taxon>
        <taxon>Mucoromycota</taxon>
        <taxon>Glomeromycotina</taxon>
        <taxon>Glomeromycetes</taxon>
        <taxon>Archaeosporales</taxon>
        <taxon>Ambisporaceae</taxon>
        <taxon>Ambispora</taxon>
    </lineage>
</organism>
<sequence length="299" mass="32943">FLSVYFTVTLFVLYQFTVDGIPVASPDSLTFSKRDSLILIAVDLPKIPSFELDIDVDEIKDKAFDIIETIPSYDEIEDKAFDIVETTPSYDEIKDKASDMIETLPSYDEIKEKVSDASNKLKQKVNEAKENLPSSSKIKEKLSEAYNFATEHAVISAAGIAVTITATAKFTFFYILSNIGFTSNGIAASSCASAWMSSYLGYVPLGSNFSALQSIGATASLGPISGFAFGESTSITSAMGNSIENTNHVVLTITETNIFKKQEMTDDKYSRRRHKHHKNSTSSSQRASASKEQEYYDYS</sequence>
<gene>
    <name evidence="8" type="ORF">AGERDE_LOCUS5167</name>
</gene>
<evidence type="ECO:0000256" key="7">
    <source>
        <dbReference type="SAM" id="SignalP"/>
    </source>
</evidence>
<feature type="compositionally biased region" description="Basic and acidic residues" evidence="6">
    <location>
        <begin position="289"/>
        <end position="299"/>
    </location>
</feature>
<feature type="compositionally biased region" description="Basic residues" evidence="6">
    <location>
        <begin position="270"/>
        <end position="279"/>
    </location>
</feature>
<dbReference type="Pfam" id="PF06140">
    <property type="entry name" value="Ifi-6-16"/>
    <property type="match status" value="1"/>
</dbReference>
<dbReference type="AlphaFoldDB" id="A0A9N9F9A6"/>
<evidence type="ECO:0000256" key="3">
    <source>
        <dbReference type="ARBA" id="ARBA00022692"/>
    </source>
</evidence>
<keyword evidence="9" id="KW-1185">Reference proteome</keyword>
<dbReference type="GO" id="GO:0016020">
    <property type="term" value="C:membrane"/>
    <property type="evidence" value="ECO:0007669"/>
    <property type="project" value="UniProtKB-SubCell"/>
</dbReference>
<dbReference type="PANTHER" id="PTHR16932:SF18">
    <property type="entry name" value="INTERFERON, ALPHA-INDUCIBLE PROTEIN 27-LIKE 2"/>
    <property type="match status" value="1"/>
</dbReference>
<comment type="subcellular location">
    <subcellularLocation>
        <location evidence="1">Membrane</location>
        <topology evidence="1">Multi-pass membrane protein</topology>
    </subcellularLocation>
</comment>
<protein>
    <submittedName>
        <fullName evidence="8">678_t:CDS:1</fullName>
    </submittedName>
</protein>
<evidence type="ECO:0000313" key="9">
    <source>
        <dbReference type="Proteomes" id="UP000789831"/>
    </source>
</evidence>
<comment type="similarity">
    <text evidence="2">Belongs to the IFI6/IFI27 family.</text>
</comment>
<dbReference type="PANTHER" id="PTHR16932">
    <property type="entry name" value="INTERFERON ALPHA-INDUCIBLE PROTEIN 27"/>
    <property type="match status" value="1"/>
</dbReference>
<dbReference type="EMBL" id="CAJVPL010000666">
    <property type="protein sequence ID" value="CAG8519644.1"/>
    <property type="molecule type" value="Genomic_DNA"/>
</dbReference>
<dbReference type="InterPro" id="IPR009311">
    <property type="entry name" value="IFI6/IFI27-like"/>
</dbReference>
<proteinExistence type="inferred from homology"/>
<accession>A0A9N9F9A6</accession>
<comment type="caution">
    <text evidence="8">The sequence shown here is derived from an EMBL/GenBank/DDBJ whole genome shotgun (WGS) entry which is preliminary data.</text>
</comment>
<feature type="region of interest" description="Disordered" evidence="6">
    <location>
        <begin position="264"/>
        <end position="299"/>
    </location>
</feature>
<feature type="chain" id="PRO_5040331427" evidence="7">
    <location>
        <begin position="21"/>
        <end position="299"/>
    </location>
</feature>
<feature type="signal peptide" evidence="7">
    <location>
        <begin position="1"/>
        <end position="20"/>
    </location>
</feature>